<dbReference type="InterPro" id="IPR000014">
    <property type="entry name" value="PAS"/>
</dbReference>
<proteinExistence type="predicted"/>
<organism evidence="2">
    <name type="scientific">marine sediment metagenome</name>
    <dbReference type="NCBI Taxonomy" id="412755"/>
    <lineage>
        <taxon>unclassified sequences</taxon>
        <taxon>metagenomes</taxon>
        <taxon>ecological metagenomes</taxon>
    </lineage>
</organism>
<protein>
    <recommendedName>
        <fullName evidence="1">PAS domain-containing protein</fullName>
    </recommendedName>
</protein>
<dbReference type="InterPro" id="IPR035965">
    <property type="entry name" value="PAS-like_dom_sf"/>
</dbReference>
<dbReference type="EMBL" id="LAZR01067841">
    <property type="protein sequence ID" value="KKK50792.1"/>
    <property type="molecule type" value="Genomic_DNA"/>
</dbReference>
<reference evidence="2" key="1">
    <citation type="journal article" date="2015" name="Nature">
        <title>Complex archaea that bridge the gap between prokaryotes and eukaryotes.</title>
        <authorList>
            <person name="Spang A."/>
            <person name="Saw J.H."/>
            <person name="Jorgensen S.L."/>
            <person name="Zaremba-Niedzwiedzka K."/>
            <person name="Martijn J."/>
            <person name="Lind A.E."/>
            <person name="van Eijk R."/>
            <person name="Schleper C."/>
            <person name="Guy L."/>
            <person name="Ettema T.J."/>
        </authorList>
    </citation>
    <scope>NUCLEOTIDE SEQUENCE</scope>
</reference>
<evidence type="ECO:0000259" key="1">
    <source>
        <dbReference type="SMART" id="SM00091"/>
    </source>
</evidence>
<name>A0A0F8W259_9ZZZZ</name>
<feature type="domain" description="PAS" evidence="1">
    <location>
        <begin position="8"/>
        <end position="74"/>
    </location>
</feature>
<evidence type="ECO:0000313" key="2">
    <source>
        <dbReference type="EMBL" id="KKK50792.1"/>
    </source>
</evidence>
<sequence>MNASEIIDGRFRVLDHMPVGVCVINKDYIVRFWNNCMEDWTGILKEYIIGNDLGDNFPSFNEPKYRSRFENIFNGGPPIILSARLHK</sequence>
<comment type="caution">
    <text evidence="2">The sequence shown here is derived from an EMBL/GenBank/DDBJ whole genome shotgun (WGS) entry which is preliminary data.</text>
</comment>
<accession>A0A0F8W259</accession>
<dbReference type="Pfam" id="PF13188">
    <property type="entry name" value="PAS_8"/>
    <property type="match status" value="1"/>
</dbReference>
<dbReference type="SUPFAM" id="SSF55785">
    <property type="entry name" value="PYP-like sensor domain (PAS domain)"/>
    <property type="match status" value="1"/>
</dbReference>
<gene>
    <name evidence="2" type="ORF">LCGC14_3121480</name>
</gene>
<dbReference type="SMART" id="SM00091">
    <property type="entry name" value="PAS"/>
    <property type="match status" value="1"/>
</dbReference>
<dbReference type="CDD" id="cd00130">
    <property type="entry name" value="PAS"/>
    <property type="match status" value="1"/>
</dbReference>
<feature type="non-terminal residue" evidence="2">
    <location>
        <position position="87"/>
    </location>
</feature>
<dbReference type="AlphaFoldDB" id="A0A0F8W259"/>
<dbReference type="Gene3D" id="3.30.450.20">
    <property type="entry name" value="PAS domain"/>
    <property type="match status" value="1"/>
</dbReference>